<dbReference type="Proteomes" id="UP001497535">
    <property type="component" value="Unassembled WGS sequence"/>
</dbReference>
<evidence type="ECO:0000313" key="1">
    <source>
        <dbReference type="EMBL" id="CAK5111819.1"/>
    </source>
</evidence>
<dbReference type="EMBL" id="CAVMJV010000141">
    <property type="protein sequence ID" value="CAK5111819.1"/>
    <property type="molecule type" value="Genomic_DNA"/>
</dbReference>
<accession>A0ACB1B223</accession>
<comment type="caution">
    <text evidence="1">The sequence shown here is derived from an EMBL/GenBank/DDBJ whole genome shotgun (WGS) entry which is preliminary data.</text>
</comment>
<protein>
    <submittedName>
        <fullName evidence="1">Uncharacterized protein</fullName>
    </submittedName>
</protein>
<reference evidence="1" key="1">
    <citation type="submission" date="2023-11" db="EMBL/GenBank/DDBJ databases">
        <authorList>
            <person name="Poullet M."/>
        </authorList>
    </citation>
    <scope>NUCLEOTIDE SEQUENCE</scope>
    <source>
        <strain evidence="1">E1834</strain>
    </source>
</reference>
<organism evidence="1 2">
    <name type="scientific">Meloidogyne enterolobii</name>
    <name type="common">Root-knot nematode worm</name>
    <name type="synonym">Meloidogyne mayaguensis</name>
    <dbReference type="NCBI Taxonomy" id="390850"/>
    <lineage>
        <taxon>Eukaryota</taxon>
        <taxon>Metazoa</taxon>
        <taxon>Ecdysozoa</taxon>
        <taxon>Nematoda</taxon>
        <taxon>Chromadorea</taxon>
        <taxon>Rhabditida</taxon>
        <taxon>Tylenchina</taxon>
        <taxon>Tylenchomorpha</taxon>
        <taxon>Tylenchoidea</taxon>
        <taxon>Meloidogynidae</taxon>
        <taxon>Meloidogyninae</taxon>
        <taxon>Meloidogyne</taxon>
    </lineage>
</organism>
<evidence type="ECO:0000313" key="2">
    <source>
        <dbReference type="Proteomes" id="UP001497535"/>
    </source>
</evidence>
<keyword evidence="2" id="KW-1185">Reference proteome</keyword>
<proteinExistence type="predicted"/>
<name>A0ACB1B223_MELEN</name>
<gene>
    <name evidence="1" type="ORF">MENTE1834_LOCUS44762</name>
</gene>
<sequence length="63" mass="6919">MRGNIQKSNSTKETPKNSQKMSKFFFALVIVTIVFIHCCDAGKGKNKQKSKPQSTFSNPAAGL</sequence>